<keyword evidence="1 10" id="KW-0963">Cytoplasm</keyword>
<evidence type="ECO:0000256" key="1">
    <source>
        <dbReference type="ARBA" id="ARBA00022490"/>
    </source>
</evidence>
<dbReference type="InterPro" id="IPR013221">
    <property type="entry name" value="Mur_ligase_cen"/>
</dbReference>
<evidence type="ECO:0000256" key="5">
    <source>
        <dbReference type="ARBA" id="ARBA00022840"/>
    </source>
</evidence>
<comment type="function">
    <text evidence="10 11">Involved in cell wall formation. Catalyzes the final step in the synthesis of UDP-N-acetylmuramoyl-pentapeptide, the precursor of murein.</text>
</comment>
<dbReference type="Gene3D" id="3.40.1190.10">
    <property type="entry name" value="Mur-like, catalytic domain"/>
    <property type="match status" value="1"/>
</dbReference>
<evidence type="ECO:0000256" key="8">
    <source>
        <dbReference type="ARBA" id="ARBA00023306"/>
    </source>
</evidence>
<dbReference type="GO" id="GO:0016874">
    <property type="term" value="F:ligase activity"/>
    <property type="evidence" value="ECO:0007669"/>
    <property type="project" value="UniProtKB-KW"/>
</dbReference>
<dbReference type="InterPro" id="IPR036565">
    <property type="entry name" value="Mur-like_cat_sf"/>
</dbReference>
<keyword evidence="4 10" id="KW-0547">Nucleotide-binding</keyword>
<dbReference type="SUPFAM" id="SSF53623">
    <property type="entry name" value="MurD-like peptide ligases, catalytic domain"/>
    <property type="match status" value="1"/>
</dbReference>
<feature type="domain" description="Mur ligase central" evidence="14">
    <location>
        <begin position="112"/>
        <end position="302"/>
    </location>
</feature>
<dbReference type="InterPro" id="IPR004101">
    <property type="entry name" value="Mur_ligase_C"/>
</dbReference>
<feature type="domain" description="Mur ligase C-terminal" evidence="13">
    <location>
        <begin position="334"/>
        <end position="451"/>
    </location>
</feature>
<dbReference type="Proteomes" id="UP001418637">
    <property type="component" value="Unassembled WGS sequence"/>
</dbReference>
<dbReference type="Gene3D" id="3.90.190.20">
    <property type="entry name" value="Mur ligase, C-terminal domain"/>
    <property type="match status" value="1"/>
</dbReference>
<organism evidence="15 16">
    <name type="scientific">Hohaiivirga grylli</name>
    <dbReference type="NCBI Taxonomy" id="3133970"/>
    <lineage>
        <taxon>Bacteria</taxon>
        <taxon>Pseudomonadati</taxon>
        <taxon>Pseudomonadota</taxon>
        <taxon>Alphaproteobacteria</taxon>
        <taxon>Hyphomicrobiales</taxon>
        <taxon>Methylobacteriaceae</taxon>
        <taxon>Hohaiivirga</taxon>
    </lineage>
</organism>
<dbReference type="EC" id="6.3.2.10" evidence="10 11"/>
<dbReference type="InterPro" id="IPR000713">
    <property type="entry name" value="Mur_ligase_N"/>
</dbReference>
<evidence type="ECO:0000256" key="6">
    <source>
        <dbReference type="ARBA" id="ARBA00022960"/>
    </source>
</evidence>
<comment type="subcellular location">
    <subcellularLocation>
        <location evidence="10 11">Cytoplasm</location>
    </subcellularLocation>
</comment>
<dbReference type="EMBL" id="JBBYXI010000003">
    <property type="protein sequence ID" value="MEN3931316.1"/>
    <property type="molecule type" value="Genomic_DNA"/>
</dbReference>
<comment type="similarity">
    <text evidence="10">Belongs to the MurCDEF family. MurF subfamily.</text>
</comment>
<evidence type="ECO:0000256" key="10">
    <source>
        <dbReference type="HAMAP-Rule" id="MF_02019"/>
    </source>
</evidence>
<evidence type="ECO:0000256" key="7">
    <source>
        <dbReference type="ARBA" id="ARBA00022984"/>
    </source>
</evidence>
<accession>A0ABV0BLW5</accession>
<name>A0ABV0BLW5_9HYPH</name>
<dbReference type="InterPro" id="IPR036615">
    <property type="entry name" value="Mur_ligase_C_dom_sf"/>
</dbReference>
<evidence type="ECO:0000256" key="2">
    <source>
        <dbReference type="ARBA" id="ARBA00022598"/>
    </source>
</evidence>
<dbReference type="PANTHER" id="PTHR43024">
    <property type="entry name" value="UDP-N-ACETYLMURAMOYL-TRIPEPTIDE--D-ALANYL-D-ALANINE LIGASE"/>
    <property type="match status" value="1"/>
</dbReference>
<dbReference type="SUPFAM" id="SSF63418">
    <property type="entry name" value="MurE/MurF N-terminal domain"/>
    <property type="match status" value="1"/>
</dbReference>
<dbReference type="Pfam" id="PF08245">
    <property type="entry name" value="Mur_ligase_M"/>
    <property type="match status" value="1"/>
</dbReference>
<keyword evidence="8 10" id="KW-0131">Cell cycle</keyword>
<dbReference type="InterPro" id="IPR035911">
    <property type="entry name" value="MurE/MurF_N"/>
</dbReference>
<dbReference type="NCBIfam" id="NF010693">
    <property type="entry name" value="PRK14093.1"/>
    <property type="match status" value="1"/>
</dbReference>
<dbReference type="PANTHER" id="PTHR43024:SF1">
    <property type="entry name" value="UDP-N-ACETYLMURAMOYL-TRIPEPTIDE--D-ALANYL-D-ALANINE LIGASE"/>
    <property type="match status" value="1"/>
</dbReference>
<evidence type="ECO:0000256" key="9">
    <source>
        <dbReference type="ARBA" id="ARBA00023316"/>
    </source>
</evidence>
<evidence type="ECO:0000259" key="13">
    <source>
        <dbReference type="Pfam" id="PF02875"/>
    </source>
</evidence>
<dbReference type="Pfam" id="PF02875">
    <property type="entry name" value="Mur_ligase_C"/>
    <property type="match status" value="1"/>
</dbReference>
<dbReference type="InterPro" id="IPR005863">
    <property type="entry name" value="UDP-N-AcMur_synth"/>
</dbReference>
<keyword evidence="2 10" id="KW-0436">Ligase</keyword>
<dbReference type="InterPro" id="IPR051046">
    <property type="entry name" value="MurCDEF_CellWall_CoF430Synth"/>
</dbReference>
<dbReference type="SUPFAM" id="SSF53244">
    <property type="entry name" value="MurD-like peptide ligases, peptide-binding domain"/>
    <property type="match status" value="1"/>
</dbReference>
<dbReference type="RefSeq" id="WP_346337349.1">
    <property type="nucleotide sequence ID" value="NZ_JBBYXI010000003.1"/>
</dbReference>
<comment type="pathway">
    <text evidence="10 11">Cell wall biogenesis; peptidoglycan biosynthesis.</text>
</comment>
<comment type="catalytic activity">
    <reaction evidence="10 11">
        <text>D-alanyl-D-alanine + UDP-N-acetyl-alpha-D-muramoyl-L-alanyl-gamma-D-glutamyl-meso-2,6-diaminopimelate + ATP = UDP-N-acetyl-alpha-D-muramoyl-L-alanyl-gamma-D-glutamyl-meso-2,6-diaminopimeloyl-D-alanyl-D-alanine + ADP + phosphate + H(+)</text>
        <dbReference type="Rhea" id="RHEA:28374"/>
        <dbReference type="ChEBI" id="CHEBI:15378"/>
        <dbReference type="ChEBI" id="CHEBI:30616"/>
        <dbReference type="ChEBI" id="CHEBI:43474"/>
        <dbReference type="ChEBI" id="CHEBI:57822"/>
        <dbReference type="ChEBI" id="CHEBI:61386"/>
        <dbReference type="ChEBI" id="CHEBI:83905"/>
        <dbReference type="ChEBI" id="CHEBI:456216"/>
        <dbReference type="EC" id="6.3.2.10"/>
    </reaction>
</comment>
<feature type="domain" description="Mur ligase N-terminal catalytic" evidence="12">
    <location>
        <begin position="26"/>
        <end position="70"/>
    </location>
</feature>
<comment type="caution">
    <text evidence="10">Lacks conserved residue(s) required for the propagation of feature annotation.</text>
</comment>
<evidence type="ECO:0000313" key="15">
    <source>
        <dbReference type="EMBL" id="MEN3931316.1"/>
    </source>
</evidence>
<reference evidence="15 16" key="1">
    <citation type="submission" date="2024-04" db="EMBL/GenBank/DDBJ databases">
        <title>A novel species isolated from cricket.</title>
        <authorList>
            <person name="Wang H.-C."/>
        </authorList>
    </citation>
    <scope>NUCLEOTIDE SEQUENCE [LARGE SCALE GENOMIC DNA]</scope>
    <source>
        <strain evidence="15 16">WL0021</strain>
    </source>
</reference>
<gene>
    <name evidence="10" type="primary">murF</name>
    <name evidence="15" type="ORF">WJT86_09630</name>
</gene>
<dbReference type="Gene3D" id="3.40.1390.10">
    <property type="entry name" value="MurE/MurF, N-terminal domain"/>
    <property type="match status" value="1"/>
</dbReference>
<comment type="caution">
    <text evidence="15">The sequence shown here is derived from an EMBL/GenBank/DDBJ whole genome shotgun (WGS) entry which is preliminary data.</text>
</comment>
<evidence type="ECO:0000256" key="3">
    <source>
        <dbReference type="ARBA" id="ARBA00022618"/>
    </source>
</evidence>
<keyword evidence="16" id="KW-1185">Reference proteome</keyword>
<evidence type="ECO:0000256" key="11">
    <source>
        <dbReference type="RuleBase" id="RU004136"/>
    </source>
</evidence>
<evidence type="ECO:0000313" key="16">
    <source>
        <dbReference type="Proteomes" id="UP001418637"/>
    </source>
</evidence>
<keyword evidence="6 10" id="KW-0133">Cell shape</keyword>
<evidence type="ECO:0000256" key="4">
    <source>
        <dbReference type="ARBA" id="ARBA00022741"/>
    </source>
</evidence>
<proteinExistence type="inferred from homology"/>
<dbReference type="NCBIfam" id="TIGR01143">
    <property type="entry name" value="murF"/>
    <property type="match status" value="1"/>
</dbReference>
<keyword evidence="9 10" id="KW-0961">Cell wall biogenesis/degradation</keyword>
<keyword evidence="5 10" id="KW-0067">ATP-binding</keyword>
<keyword evidence="3 10" id="KW-0132">Cell division</keyword>
<dbReference type="Pfam" id="PF01225">
    <property type="entry name" value="Mur_ligase"/>
    <property type="match status" value="1"/>
</dbReference>
<keyword evidence="7 10" id="KW-0573">Peptidoglycan synthesis</keyword>
<evidence type="ECO:0000259" key="14">
    <source>
        <dbReference type="Pfam" id="PF08245"/>
    </source>
</evidence>
<sequence>MTSSLWTADEIIAATGAQCFGDGNDITGTSIDTRTIQNGDLFFALAGDARDGHDFVVNALANGAGAAMVSLSRAEGLKSAGRLFAVPGDVLEGMQKLAVAARNRAKGPVIAVTGSVGKTGTKEALKLVLSRQAPTHASVASYNNHWGVPLTLTRAPRDTFYGIYEIGMNHALEIVPLTKLVRPNIAIITTVAPVHLEFFKSIADIADAKAEIFEGIEAGGTVILPMDSPYFERLKMHASASRAGRILSFGEGEKADIRAIRIDTTSEYSDVVVSVFGREISYRIGSPGKHVALNSLAVLAAVFAASGNVDDAADALIDLVPPAGRGERLILGSEKAPFLLVDESYNANPASMRAALANLGMVDLSGKGRRIAVLGAMGELGPQGPELHKELAQSIIESGVNLVFAAGSLMKNLVDALPENIVAAYAESSEGLIESLNATVQAHDAVMVKGSLSSKMGLIVSSLKERHGVVGSSAMHGSTLGQP</sequence>
<evidence type="ECO:0000259" key="12">
    <source>
        <dbReference type="Pfam" id="PF01225"/>
    </source>
</evidence>
<protein>
    <recommendedName>
        <fullName evidence="10 11">UDP-N-acetylmuramoyl-tripeptide--D-alanyl-D-alanine ligase</fullName>
        <ecNumber evidence="10 11">6.3.2.10</ecNumber>
    </recommendedName>
    <alternativeName>
        <fullName evidence="10">D-alanyl-D-alanine-adding enzyme</fullName>
    </alternativeName>
</protein>
<dbReference type="HAMAP" id="MF_02019">
    <property type="entry name" value="MurF"/>
    <property type="match status" value="1"/>
</dbReference>